<dbReference type="Proteomes" id="UP001297370">
    <property type="component" value="Unassembled WGS sequence"/>
</dbReference>
<proteinExistence type="predicted"/>
<evidence type="ECO:0000259" key="1">
    <source>
        <dbReference type="Pfam" id="PF21694"/>
    </source>
</evidence>
<dbReference type="AlphaFoldDB" id="A0AAJ1B9K8"/>
<dbReference type="Gene3D" id="1.20.272.10">
    <property type="match status" value="1"/>
</dbReference>
<comment type="caution">
    <text evidence="2">The sequence shown here is derived from an EMBL/GenBank/DDBJ whole genome shotgun (WGS) entry which is preliminary data.</text>
</comment>
<name>A0AAJ1B9K8_MEDGN</name>
<evidence type="ECO:0000313" key="3">
    <source>
        <dbReference type="Proteomes" id="UP001297370"/>
    </source>
</evidence>
<feature type="non-terminal residue" evidence="2">
    <location>
        <position position="1"/>
    </location>
</feature>
<organism evidence="2 3">
    <name type="scientific">Mediterraneibacter gnavus</name>
    <name type="common">Ruminococcus gnavus</name>
    <dbReference type="NCBI Taxonomy" id="33038"/>
    <lineage>
        <taxon>Bacteria</taxon>
        <taxon>Bacillati</taxon>
        <taxon>Bacillota</taxon>
        <taxon>Clostridia</taxon>
        <taxon>Lachnospirales</taxon>
        <taxon>Lachnospiraceae</taxon>
        <taxon>Mediterraneibacter</taxon>
    </lineage>
</organism>
<evidence type="ECO:0000313" key="2">
    <source>
        <dbReference type="EMBL" id="MCB5621340.1"/>
    </source>
</evidence>
<dbReference type="InterPro" id="IPR048466">
    <property type="entry name" value="DNA_pol3_delta-like_C"/>
</dbReference>
<gene>
    <name evidence="2" type="ORF">LIQ08_19770</name>
</gene>
<feature type="domain" description="DNA polymerase III delta subunit-like C-terminal" evidence="1">
    <location>
        <begin position="2"/>
        <end position="63"/>
    </location>
</feature>
<dbReference type="Pfam" id="PF21694">
    <property type="entry name" value="DNA_pol3_delta_C"/>
    <property type="match status" value="1"/>
</dbReference>
<sequence>GKKEIAAKAGLHQVAAGKYMEQTRYFKSEELRAVLEESADLEERVKTGRLTDTLAVELFLVKYSS</sequence>
<protein>
    <submittedName>
        <fullName evidence="2">DNA polymerase III subunit delta</fullName>
    </submittedName>
</protein>
<reference evidence="2" key="1">
    <citation type="submission" date="2021-10" db="EMBL/GenBank/DDBJ databases">
        <title>Collection of gut derived symbiotic bacterial strains cultured from healthy donors.</title>
        <authorList>
            <person name="Lin H."/>
            <person name="Littmann E."/>
            <person name="Claire K."/>
            <person name="Pamer E."/>
        </authorList>
    </citation>
    <scope>NUCLEOTIDE SEQUENCE</scope>
    <source>
        <strain evidence="2">MSK.23.18</strain>
    </source>
</reference>
<accession>A0AAJ1B9K8</accession>
<dbReference type="EMBL" id="JAJBOM010000232">
    <property type="protein sequence ID" value="MCB5621340.1"/>
    <property type="molecule type" value="Genomic_DNA"/>
</dbReference>